<feature type="region of interest" description="Disordered" evidence="2">
    <location>
        <begin position="2362"/>
        <end position="2436"/>
    </location>
</feature>
<feature type="region of interest" description="Disordered" evidence="2">
    <location>
        <begin position="2466"/>
        <end position="2507"/>
    </location>
</feature>
<dbReference type="GO" id="GO:0000902">
    <property type="term" value="P:cell morphogenesis"/>
    <property type="evidence" value="ECO:0007669"/>
    <property type="project" value="InterPro"/>
</dbReference>
<evidence type="ECO:0000313" key="7">
    <source>
        <dbReference type="Proteomes" id="UP000030854"/>
    </source>
</evidence>
<organism evidence="6 7">
    <name type="scientific">Uncinula necator</name>
    <name type="common">Grape powdery mildew</name>
    <dbReference type="NCBI Taxonomy" id="52586"/>
    <lineage>
        <taxon>Eukaryota</taxon>
        <taxon>Fungi</taxon>
        <taxon>Dikarya</taxon>
        <taxon>Ascomycota</taxon>
        <taxon>Pezizomycotina</taxon>
        <taxon>Leotiomycetes</taxon>
        <taxon>Erysiphales</taxon>
        <taxon>Erysiphaceae</taxon>
        <taxon>Erysiphe</taxon>
    </lineage>
</organism>
<accession>A0A0B1P6D6</accession>
<dbReference type="GO" id="GO:0030427">
    <property type="term" value="C:site of polarized growth"/>
    <property type="evidence" value="ECO:0007669"/>
    <property type="project" value="TreeGrafter"/>
</dbReference>
<evidence type="ECO:0000256" key="2">
    <source>
        <dbReference type="SAM" id="MobiDB-lite"/>
    </source>
</evidence>
<proteinExistence type="predicted"/>
<feature type="compositionally biased region" description="Polar residues" evidence="2">
    <location>
        <begin position="2306"/>
        <end position="2319"/>
    </location>
</feature>
<feature type="region of interest" description="Disordered" evidence="2">
    <location>
        <begin position="148"/>
        <end position="172"/>
    </location>
</feature>
<feature type="domain" description="Cell morphogenesis protein N-terminal" evidence="3">
    <location>
        <begin position="314"/>
        <end position="892"/>
    </location>
</feature>
<feature type="domain" description="Cell morphogenesis central region" evidence="5">
    <location>
        <begin position="1708"/>
        <end position="1894"/>
    </location>
</feature>
<feature type="compositionally biased region" description="Polar residues" evidence="2">
    <location>
        <begin position="2406"/>
        <end position="2420"/>
    </location>
</feature>
<protein>
    <submittedName>
        <fullName evidence="6">Putative cell morphogenesis protein pag1</fullName>
    </submittedName>
</protein>
<evidence type="ECO:0000259" key="4">
    <source>
        <dbReference type="Pfam" id="PF14225"/>
    </source>
</evidence>
<reference evidence="6 7" key="1">
    <citation type="journal article" date="2014" name="BMC Genomics">
        <title>Adaptive genomic structural variation in the grape powdery mildew pathogen, Erysiphe necator.</title>
        <authorList>
            <person name="Jones L."/>
            <person name="Riaz S."/>
            <person name="Morales-Cruz A."/>
            <person name="Amrine K.C."/>
            <person name="McGuire B."/>
            <person name="Gubler W.D."/>
            <person name="Walker M.A."/>
            <person name="Cantu D."/>
        </authorList>
    </citation>
    <scope>NUCLEOTIDE SEQUENCE [LARGE SCALE GENOMIC DNA]</scope>
    <source>
        <strain evidence="7">c</strain>
    </source>
</reference>
<dbReference type="Pfam" id="PF14225">
    <property type="entry name" value="MOR2-PAG1_C"/>
    <property type="match status" value="1"/>
</dbReference>
<dbReference type="InterPro" id="IPR025481">
    <property type="entry name" value="Cell_Morphogen_C"/>
</dbReference>
<comment type="caution">
    <text evidence="6">The sequence shown here is derived from an EMBL/GenBank/DDBJ whole genome shotgun (WGS) entry which is preliminary data.</text>
</comment>
<dbReference type="GO" id="GO:0005938">
    <property type="term" value="C:cell cortex"/>
    <property type="evidence" value="ECO:0007669"/>
    <property type="project" value="TreeGrafter"/>
</dbReference>
<feature type="domain" description="Cell morphogenesis protein C-terminal" evidence="4">
    <location>
        <begin position="1926"/>
        <end position="2175"/>
    </location>
</feature>
<sequence length="2519" mass="285590">MIDLLDDVNVTHAKSVTFRVGSELSVSSAQTSPSSLVAIALPTDFKTLNGTPRHLNGNRLAESRVHNRQTSIVHGYQHSRNGSIASTSSSPLSPQIIAAIGEERTDVSKVDNLFAITLSTTTSSRISSISESPIMTTTPDQALVITDEGTQNKAPKRPGRHQNGKGSNDYRRHMPYAKTSKEELKVVNEVALQVLFASFITLAEDKINLFITGTSDPEPSIEKICGPRADPAFDHLISSLGHIARQKPKSLIDSMMLWRKSKSDEASDARAQLLQYRQVSRKNTVSSTVGLEEANSLSNSTINTTRQDILAQAERRSMVSIYILCRVLIEVISQCTLAQITIETEEKLEGIIFGQLKSADSDQLSQSPIRLANWSLFSKLLGVMAEINFKSVTERFVTDLEKLQKDITVENGTNRELEKKMELILGGIKHVRIRVQPEEQWDQSCDFMISMGQIFTQSHGHRLKYACCQALENLLLPVAAQANTEFKVLKWSEFLGTIGPRIASMLIKPRHWSVAFPMTATLLCVSPIDSFTTQWLQLILPLQPKLKDRYARPICLQVISRLLWTYLYRAPTDIMSITIKKIEEVLKLIFPVGRKSYLTMDPKSTEPLVQIIRIISFKYQEFCLRTVIFPLINTDLFFSGRDLKIEQLEPEKIVIGIKAFVAILSDLKKGENGRPSFPLEYPPDYHRFVSSERAPASYLMDVPQLQTNIETEPSSPILTNTLNNSIFDYYTKFCEVLGRMTIICESAFGSQAALDEKFNSPVSKTPLSDSFSSSRRDEPQASIDSKQAFYELFNAIIQILPRFQLTDIPINTLISLLCTGTAHSQSNIAESSSCSLKSIARQSHAQQVLISYSKFIFSFDDRYSTVFECGMLEPNQIKNSLQIYHDLLLIWIADIKANFKESSQEKINIEKRGIPPDISGTYTHIDEIEAHVLFFLCSQSSKVRALSVTMLRLVKGIDTLFSKNCKRLIDVLEEESLNLMNLDDRNLSVPERSRLQRSMLNGSSEVALIELCTSETSYDTALWLKIFPNLIRIFYDRCSLVISISRELIGNRILQMYKSIVALSETTRGPQYGSFDRYESSSSRDLSRPSTTPEALIEQWKLYLIFNCTTLTDKGGYQQSSPPTQHIHKGSKTNYAQEKITSARILFKYIVPLLSVSSTSIRSSVVVSLGSINVNIYKILLEELQGVVSKCNDDAKLRVHRRTTSNSWKNRRTDLLRSEVAHVYQLTAHFLKDPNIYQDDWIVNNIVTYTNDLKQFLMDPEVQANWEFQKLRRYFCGVIDCLFEGINSNNNPSRWTNFESRKSTFALMEDWCGFSINQSQVRQKEDNIRQSIVDQQSYGEWSVITAAMETEKRNLRTAALSAMAALCGGPLNLTTESPINLEPDVRRMLSWINTTLSAGSDRMHLVGRKALKSLITHNKDIPYLLEYSIARCYIAENSKVLESYFDVVAQVLLEDPEYSMPFWRILAIGLFTLLSDSSEIRLKAANLLQALEEKQEQSSIIQRYKKNISDKTRTVYKLAQYEISTKLSQQYPDMTLYIHSEFTAYYKDLPEVSRRNILAIILPWTQIVKLQTNSKEELKVESFAFLSNLCEISFRSGDTLQNELQKLWQALISHYKANMQPTLNFFISLCLDRREQHSINLSKQIIAYLANESLEEKLIESLILRITPKNMIAYDRRELISLTTETLALPYITDLRDIFPALSTYPGLSLCQLSLILLVDLVISPIQLFADNLPLLLHIAISLWDHHISIVQDQVRELLIHLVHELVIAKVDVGKLIFQRKHIDELVDSIRCHDPKIFWSYEDYIGDYVGKLNDSDHRIPLAMGRLTKMVIDSFRLTCPRFLEEWTKFSLSWAISCPVTHIACRSFQIFRCVFTSFNLSTLEDMLGKLSKTISNEDSDLQSLSIEILTTLRAFIYNSDCTVILKFPQIFWTICACLDTVIEIEFQELICMLEVLLTRIDLNNSNVRSLINERRPVKWEGEFEGLQILIYKGLRSSLSMDVSLKMINKLIQLPNDDLIGNDTRILFVVLANFPSFLYTIEQDSIDSCNLENSRIIAEIAKSHGYTSIFKVLNSYSMLNHWTSKDFIAQLISAIKESFLPRCDFEGFVFLVGLLTNSLGWFKLKTLDIICAFVAEIDMHKPEINSQAPDIISPLLRLLQTSYRTQALEVLDHITIVSSTPIDNQHVRMSMVNSRSKAIRKEYERTPSLYGIPDESGWSIPIPAKHAEMTRANVFSVLCSCQNVENFNSPLQITQEVEINHTNFPHDYSQLTDKTEALLLDDEGEDGNINELVLTLDSLDEFFENCSLSPTANNTSSPSASRKGSLGIFPEESHDSGAQSHDEQAFPILHKSFSNPLSNSTFKNGFADMGLPKPNTMNPAAFHNASSSSSKRPSLHSRSATSPSAPTSFQQPKHNNSTPNTTRDMSDDDFNEVFSDGDDDRHVTHVESSFFLENIIKPLPQGIRSSMRRLTSGRSRDFDRMRESLRIDRRGTGNSHHSQQPKSPKVPRVPSAYLQKALSPGL</sequence>
<feature type="compositionally biased region" description="Low complexity" evidence="2">
    <location>
        <begin position="2383"/>
        <end position="2405"/>
    </location>
</feature>
<dbReference type="Pfam" id="PF14228">
    <property type="entry name" value="MOR2-PAG1_mid"/>
    <property type="match status" value="2"/>
</dbReference>
<dbReference type="InterPro" id="IPR029473">
    <property type="entry name" value="MOR2-PAG1_mid"/>
</dbReference>
<dbReference type="Proteomes" id="UP000030854">
    <property type="component" value="Unassembled WGS sequence"/>
</dbReference>
<feature type="compositionally biased region" description="Basic and acidic residues" evidence="2">
    <location>
        <begin position="2328"/>
        <end position="2337"/>
    </location>
</feature>
<feature type="coiled-coil region" evidence="1">
    <location>
        <begin position="1477"/>
        <end position="1507"/>
    </location>
</feature>
<dbReference type="HOGENOM" id="CLU_000325_1_0_1"/>
<evidence type="ECO:0000313" key="6">
    <source>
        <dbReference type="EMBL" id="KHJ32905.1"/>
    </source>
</evidence>
<dbReference type="OMA" id="MRADTMK"/>
<dbReference type="InterPro" id="IPR039867">
    <property type="entry name" value="Furry/Tao3/Mor2"/>
</dbReference>
<dbReference type="EMBL" id="JNVN01001732">
    <property type="protein sequence ID" value="KHJ32905.1"/>
    <property type="molecule type" value="Genomic_DNA"/>
</dbReference>
<keyword evidence="7" id="KW-1185">Reference proteome</keyword>
<feature type="compositionally biased region" description="Acidic residues" evidence="2">
    <location>
        <begin position="2423"/>
        <end position="2435"/>
    </location>
</feature>
<gene>
    <name evidence="6" type="ORF">EV44_g5279</name>
</gene>
<evidence type="ECO:0000259" key="5">
    <source>
        <dbReference type="Pfam" id="PF14228"/>
    </source>
</evidence>
<feature type="compositionally biased region" description="Basic residues" evidence="2">
    <location>
        <begin position="154"/>
        <end position="163"/>
    </location>
</feature>
<dbReference type="InterPro" id="IPR016024">
    <property type="entry name" value="ARM-type_fold"/>
</dbReference>
<feature type="domain" description="Cell morphogenesis central region" evidence="5">
    <location>
        <begin position="1402"/>
        <end position="1674"/>
    </location>
</feature>
<dbReference type="Pfam" id="PF14222">
    <property type="entry name" value="MOR2-PAG1_N"/>
    <property type="match status" value="1"/>
</dbReference>
<name>A0A0B1P6D6_UNCNE</name>
<feature type="compositionally biased region" description="Polar residues" evidence="2">
    <location>
        <begin position="2489"/>
        <end position="2499"/>
    </location>
</feature>
<dbReference type="PANTHER" id="PTHR12295">
    <property type="entry name" value="FURRY-RELATED"/>
    <property type="match status" value="1"/>
</dbReference>
<evidence type="ECO:0000259" key="3">
    <source>
        <dbReference type="Pfam" id="PF14222"/>
    </source>
</evidence>
<dbReference type="PANTHER" id="PTHR12295:SF30">
    <property type="entry name" value="PROTEIN FURRY"/>
    <property type="match status" value="1"/>
</dbReference>
<evidence type="ECO:0000256" key="1">
    <source>
        <dbReference type="SAM" id="Coils"/>
    </source>
</evidence>
<dbReference type="SUPFAM" id="SSF48371">
    <property type="entry name" value="ARM repeat"/>
    <property type="match status" value="2"/>
</dbReference>
<dbReference type="InterPro" id="IPR025614">
    <property type="entry name" value="Cell_morpho_N"/>
</dbReference>
<feature type="compositionally biased region" description="Basic and acidic residues" evidence="2">
    <location>
        <begin position="2471"/>
        <end position="2488"/>
    </location>
</feature>
<dbReference type="STRING" id="52586.A0A0B1P6D6"/>
<feature type="region of interest" description="Disordered" evidence="2">
    <location>
        <begin position="2306"/>
        <end position="2337"/>
    </location>
</feature>
<keyword evidence="1" id="KW-0175">Coiled coil</keyword>